<dbReference type="Pfam" id="PF03372">
    <property type="entry name" value="Exo_endo_phos"/>
    <property type="match status" value="1"/>
</dbReference>
<feature type="signal peptide" evidence="5">
    <location>
        <begin position="1"/>
        <end position="26"/>
    </location>
</feature>
<dbReference type="AlphaFoldDB" id="A0A1Y2HYG2"/>
<dbReference type="CDD" id="cd09078">
    <property type="entry name" value="nSMase"/>
    <property type="match status" value="1"/>
</dbReference>
<dbReference type="Gene3D" id="3.60.10.10">
    <property type="entry name" value="Endonuclease/exonuclease/phosphatase"/>
    <property type="match status" value="1"/>
</dbReference>
<protein>
    <recommendedName>
        <fullName evidence="2">sphingomyelin phosphodiesterase</fullName>
        <ecNumber evidence="2">3.1.4.12</ecNumber>
    </recommendedName>
</protein>
<proteinExistence type="inferred from homology"/>
<evidence type="ECO:0000256" key="1">
    <source>
        <dbReference type="ARBA" id="ARBA00006335"/>
    </source>
</evidence>
<evidence type="ECO:0000256" key="2">
    <source>
        <dbReference type="ARBA" id="ARBA00012369"/>
    </source>
</evidence>
<keyword evidence="5" id="KW-0732">Signal</keyword>
<dbReference type="PANTHER" id="PTHR16320">
    <property type="entry name" value="SPHINGOMYELINASE FAMILY MEMBER"/>
    <property type="match status" value="1"/>
</dbReference>
<dbReference type="PANTHER" id="PTHR16320:SF1">
    <property type="entry name" value="SPHINGOMYELINASE DDB_G0288017"/>
    <property type="match status" value="1"/>
</dbReference>
<dbReference type="InterPro" id="IPR005135">
    <property type="entry name" value="Endo/exonuclease/phosphatase"/>
</dbReference>
<evidence type="ECO:0000256" key="3">
    <source>
        <dbReference type="ARBA" id="ARBA00022801"/>
    </source>
</evidence>
<comment type="caution">
    <text evidence="7">The sequence shown here is derived from an EMBL/GenBank/DDBJ whole genome shotgun (WGS) entry which is preliminary data.</text>
</comment>
<evidence type="ECO:0000313" key="7">
    <source>
        <dbReference type="EMBL" id="ORZ39539.1"/>
    </source>
</evidence>
<feature type="region of interest" description="Disordered" evidence="4">
    <location>
        <begin position="466"/>
        <end position="485"/>
    </location>
</feature>
<evidence type="ECO:0000313" key="8">
    <source>
        <dbReference type="Proteomes" id="UP000193411"/>
    </source>
</evidence>
<keyword evidence="8" id="KW-1185">Reference proteome</keyword>
<dbReference type="InterPro" id="IPR017766">
    <property type="entry name" value="Sphingomyelinase/PLipase_C"/>
</dbReference>
<accession>A0A1Y2HYG2</accession>
<name>A0A1Y2HYG2_9FUNG</name>
<feature type="chain" id="PRO_5012688886" description="sphingomyelin phosphodiesterase" evidence="5">
    <location>
        <begin position="27"/>
        <end position="632"/>
    </location>
</feature>
<dbReference type="STRING" id="765915.A0A1Y2HYG2"/>
<keyword evidence="3" id="KW-0378">Hydrolase</keyword>
<dbReference type="EMBL" id="MCFL01000005">
    <property type="protein sequence ID" value="ORZ39539.1"/>
    <property type="molecule type" value="Genomic_DNA"/>
</dbReference>
<dbReference type="InterPro" id="IPR038772">
    <property type="entry name" value="Sph/SMPD2-like"/>
</dbReference>
<dbReference type="Proteomes" id="UP000193411">
    <property type="component" value="Unassembled WGS sequence"/>
</dbReference>
<evidence type="ECO:0000259" key="6">
    <source>
        <dbReference type="Pfam" id="PF03372"/>
    </source>
</evidence>
<evidence type="ECO:0000256" key="4">
    <source>
        <dbReference type="SAM" id="MobiDB-lite"/>
    </source>
</evidence>
<evidence type="ECO:0000256" key="5">
    <source>
        <dbReference type="SAM" id="SignalP"/>
    </source>
</evidence>
<dbReference type="OrthoDB" id="40902at2759"/>
<dbReference type="SUPFAM" id="SSF56219">
    <property type="entry name" value="DNase I-like"/>
    <property type="match status" value="1"/>
</dbReference>
<reference evidence="7 8" key="1">
    <citation type="submission" date="2016-07" db="EMBL/GenBank/DDBJ databases">
        <title>Pervasive Adenine N6-methylation of Active Genes in Fungi.</title>
        <authorList>
            <consortium name="DOE Joint Genome Institute"/>
            <person name="Mondo S.J."/>
            <person name="Dannebaum R.O."/>
            <person name="Kuo R.C."/>
            <person name="Labutti K."/>
            <person name="Haridas S."/>
            <person name="Kuo A."/>
            <person name="Salamov A."/>
            <person name="Ahrendt S.R."/>
            <person name="Lipzen A."/>
            <person name="Sullivan W."/>
            <person name="Andreopoulos W.B."/>
            <person name="Clum A."/>
            <person name="Lindquist E."/>
            <person name="Daum C."/>
            <person name="Ramamoorthy G.K."/>
            <person name="Gryganskyi A."/>
            <person name="Culley D."/>
            <person name="Magnuson J.K."/>
            <person name="James T.Y."/>
            <person name="O'Malley M.A."/>
            <person name="Stajich J.E."/>
            <person name="Spatafora J.W."/>
            <person name="Visel A."/>
            <person name="Grigoriev I.V."/>
        </authorList>
    </citation>
    <scope>NUCLEOTIDE SEQUENCE [LARGE SCALE GENOMIC DNA]</scope>
    <source>
        <strain evidence="7 8">PL171</strain>
    </source>
</reference>
<feature type="domain" description="Endonuclease/exonuclease/phosphatase" evidence="6">
    <location>
        <begin position="261"/>
        <end position="580"/>
    </location>
</feature>
<feature type="region of interest" description="Disordered" evidence="4">
    <location>
        <begin position="124"/>
        <end position="151"/>
    </location>
</feature>
<dbReference type="InterPro" id="IPR036691">
    <property type="entry name" value="Endo/exonu/phosph_ase_sf"/>
</dbReference>
<dbReference type="GO" id="GO:0005737">
    <property type="term" value="C:cytoplasm"/>
    <property type="evidence" value="ECO:0007669"/>
    <property type="project" value="TreeGrafter"/>
</dbReference>
<dbReference type="GO" id="GO:0005576">
    <property type="term" value="C:extracellular region"/>
    <property type="evidence" value="ECO:0007669"/>
    <property type="project" value="InterPro"/>
</dbReference>
<gene>
    <name evidence="7" type="ORF">BCR44DRAFT_29844</name>
</gene>
<feature type="compositionally biased region" description="Low complexity" evidence="4">
    <location>
        <begin position="470"/>
        <end position="485"/>
    </location>
</feature>
<dbReference type="EC" id="3.1.4.12" evidence="2"/>
<dbReference type="GO" id="GO:0004767">
    <property type="term" value="F:sphingomyelin phosphodiesterase activity"/>
    <property type="evidence" value="ECO:0007669"/>
    <property type="project" value="UniProtKB-EC"/>
</dbReference>
<sequence length="632" mass="69511">MNAAIFLLVLVLPFIGPCTLLSSTSAVPSTSSSSSDGTVTVHLDAATTYPVIDDDSGTDTATERQQDYLPLEAIASAANRRQRQPLIPLILCSAWSRVQNWQWNLELDHSATCRDDQQHAMFYCPCSKPRKPKHTSDPAATRGRRTPASVPAPALILASEPADPEDSSRSLFSSAKFRTQDDSSFSFLDSVDSLDHEMPSSSSLRSAKSRASSASSSNVIKTIPPVAFDHVRILTYNFFLRPPFISDYNGDSKEERLTSFISTVLPRYDIIALQETFSGYSSRVQRLEKAATRAGFLSHTRGPKGSMASGHLLDAGLLVLSRWPIKHSARLTFSRGVTVDRLASKGATYSLHEHPERPNVRLHLFNTHLQASYSTAPRIDDPSVECRRQQMRELVAFIQEQVGAHWPAVANDSAAVNMSPQPQEQGQRGRRGPAVVPLVASPADIPLPASPQLDDVSAIKPDLPIQRADSPTLAGASTASTTSTATVTPASAASNATYDLILVCGDLNVNSFQSPPEEYNAMLNLFSADGQFNVTDVLAAEGKQEYTQLPWVWFSKHRREHPVPPRDAFAKEGGRLDYILLLEPRSEMSHAVETKVDKCQSKLYNILHKIQNRQFSEKERRWTCGQMESKGK</sequence>
<comment type="similarity">
    <text evidence="1">Belongs to the neutral sphingomyelinase family.</text>
</comment>
<organism evidence="7 8">
    <name type="scientific">Catenaria anguillulae PL171</name>
    <dbReference type="NCBI Taxonomy" id="765915"/>
    <lineage>
        <taxon>Eukaryota</taxon>
        <taxon>Fungi</taxon>
        <taxon>Fungi incertae sedis</taxon>
        <taxon>Blastocladiomycota</taxon>
        <taxon>Blastocladiomycetes</taxon>
        <taxon>Blastocladiales</taxon>
        <taxon>Catenariaceae</taxon>
        <taxon>Catenaria</taxon>
    </lineage>
</organism>